<gene>
    <name evidence="1" type="ORF">HAX54_017123</name>
</gene>
<comment type="caution">
    <text evidence="1">The sequence shown here is derived from an EMBL/GenBank/DDBJ whole genome shotgun (WGS) entry which is preliminary data.</text>
</comment>
<protein>
    <submittedName>
        <fullName evidence="1">Uncharacterized protein</fullName>
    </submittedName>
</protein>
<dbReference type="Proteomes" id="UP000823775">
    <property type="component" value="Unassembled WGS sequence"/>
</dbReference>
<accession>A0ABS8UM99</accession>
<proteinExistence type="predicted"/>
<feature type="non-terminal residue" evidence="1">
    <location>
        <position position="123"/>
    </location>
</feature>
<dbReference type="EMBL" id="JACEIK010002119">
    <property type="protein sequence ID" value="MCD9559262.1"/>
    <property type="molecule type" value="Genomic_DNA"/>
</dbReference>
<reference evidence="1 2" key="1">
    <citation type="journal article" date="2021" name="BMC Genomics">
        <title>Datura genome reveals duplications of psychoactive alkaloid biosynthetic genes and high mutation rate following tissue culture.</title>
        <authorList>
            <person name="Rajewski A."/>
            <person name="Carter-House D."/>
            <person name="Stajich J."/>
            <person name="Litt A."/>
        </authorList>
    </citation>
    <scope>NUCLEOTIDE SEQUENCE [LARGE SCALE GENOMIC DNA]</scope>
    <source>
        <strain evidence="1">AR-01</strain>
    </source>
</reference>
<organism evidence="1 2">
    <name type="scientific">Datura stramonium</name>
    <name type="common">Jimsonweed</name>
    <name type="synonym">Common thornapple</name>
    <dbReference type="NCBI Taxonomy" id="4076"/>
    <lineage>
        <taxon>Eukaryota</taxon>
        <taxon>Viridiplantae</taxon>
        <taxon>Streptophyta</taxon>
        <taxon>Embryophyta</taxon>
        <taxon>Tracheophyta</taxon>
        <taxon>Spermatophyta</taxon>
        <taxon>Magnoliopsida</taxon>
        <taxon>eudicotyledons</taxon>
        <taxon>Gunneridae</taxon>
        <taxon>Pentapetalae</taxon>
        <taxon>asterids</taxon>
        <taxon>lamiids</taxon>
        <taxon>Solanales</taxon>
        <taxon>Solanaceae</taxon>
        <taxon>Solanoideae</taxon>
        <taxon>Datureae</taxon>
        <taxon>Datura</taxon>
    </lineage>
</organism>
<sequence length="123" mass="13406">MAIGGCRFHRRSSDSKRCAAQWRRRSKLIEVVVSVDCSSRGYERLGFGGNGDKYGKQRPEKGNQLTLEFLAAASTGLAAVVVSPQQRSRHSGKVTAVAARSNNAIIARPDARLGQEPLTQDKH</sequence>
<name>A0ABS8UM99_DATST</name>
<keyword evidence="2" id="KW-1185">Reference proteome</keyword>
<evidence type="ECO:0000313" key="2">
    <source>
        <dbReference type="Proteomes" id="UP000823775"/>
    </source>
</evidence>
<evidence type="ECO:0000313" key="1">
    <source>
        <dbReference type="EMBL" id="MCD9559262.1"/>
    </source>
</evidence>